<evidence type="ECO:0000313" key="2">
    <source>
        <dbReference type="Proteomes" id="UP001153076"/>
    </source>
</evidence>
<dbReference type="EMBL" id="JAKOGI010001019">
    <property type="protein sequence ID" value="KAJ8428352.1"/>
    <property type="molecule type" value="Genomic_DNA"/>
</dbReference>
<accession>A0A9Q1GZK4</accession>
<dbReference type="Proteomes" id="UP001153076">
    <property type="component" value="Unassembled WGS sequence"/>
</dbReference>
<evidence type="ECO:0000313" key="1">
    <source>
        <dbReference type="EMBL" id="KAJ8428352.1"/>
    </source>
</evidence>
<reference evidence="1" key="1">
    <citation type="submission" date="2022-04" db="EMBL/GenBank/DDBJ databases">
        <title>Carnegiea gigantea Genome sequencing and assembly v2.</title>
        <authorList>
            <person name="Copetti D."/>
            <person name="Sanderson M.J."/>
            <person name="Burquez A."/>
            <person name="Wojciechowski M.F."/>
        </authorList>
    </citation>
    <scope>NUCLEOTIDE SEQUENCE</scope>
    <source>
        <strain evidence="1">SGP5-SGP5p</strain>
        <tissue evidence="1">Aerial part</tissue>
    </source>
</reference>
<proteinExistence type="predicted"/>
<keyword evidence="2" id="KW-1185">Reference proteome</keyword>
<organism evidence="1 2">
    <name type="scientific">Carnegiea gigantea</name>
    <dbReference type="NCBI Taxonomy" id="171969"/>
    <lineage>
        <taxon>Eukaryota</taxon>
        <taxon>Viridiplantae</taxon>
        <taxon>Streptophyta</taxon>
        <taxon>Embryophyta</taxon>
        <taxon>Tracheophyta</taxon>
        <taxon>Spermatophyta</taxon>
        <taxon>Magnoliopsida</taxon>
        <taxon>eudicotyledons</taxon>
        <taxon>Gunneridae</taxon>
        <taxon>Pentapetalae</taxon>
        <taxon>Caryophyllales</taxon>
        <taxon>Cactineae</taxon>
        <taxon>Cactaceae</taxon>
        <taxon>Cactoideae</taxon>
        <taxon>Echinocereeae</taxon>
        <taxon>Carnegiea</taxon>
    </lineage>
</organism>
<comment type="caution">
    <text evidence="1">The sequence shown here is derived from an EMBL/GenBank/DDBJ whole genome shotgun (WGS) entry which is preliminary data.</text>
</comment>
<dbReference type="OrthoDB" id="1001981at2759"/>
<dbReference type="AlphaFoldDB" id="A0A9Q1GZK4"/>
<gene>
    <name evidence="1" type="ORF">Cgig2_002765</name>
</gene>
<name>A0A9Q1GZK4_9CARY</name>
<sequence length="154" mass="18128">MGKNSKETLRYIYIIRSMNDDYFFLILKAMLEIIEEDVHETLALPMGPLEIHVASAYEQKINTPNSLKYGGEGTQKVRIMVKQILQRGDYREEFKRDFVKEKQRLMVSHNEQGRTDAVEQNNNNKKKFLGELVNPWRAWNGQDNRQNRPSDNHS</sequence>
<protein>
    <submittedName>
        <fullName evidence="1">Uncharacterized protein</fullName>
    </submittedName>
</protein>